<evidence type="ECO:0000313" key="3">
    <source>
        <dbReference type="EMBL" id="OYR75497.1"/>
    </source>
</evidence>
<dbReference type="AlphaFoldDB" id="A0A256J0S5"/>
<evidence type="ECO:0000313" key="2">
    <source>
        <dbReference type="EMBL" id="OYR67175.1"/>
    </source>
</evidence>
<evidence type="ECO:0000313" key="4">
    <source>
        <dbReference type="Proteomes" id="UP000215607"/>
    </source>
</evidence>
<evidence type="ECO:0000313" key="5">
    <source>
        <dbReference type="Proteomes" id="UP000215731"/>
    </source>
</evidence>
<sequence length="96" mass="10736">MRKSADWMTIWDDRILEIICDEGPTSPTPLSDHQYIHIGKSGVSKRLNRMKDHGLVTELGNGVYSITTEGERYLDGELNAEQLNDQSSNGDESAQV</sequence>
<dbReference type="EMBL" id="NHOZ01000096">
    <property type="protein sequence ID" value="OYR62404.1"/>
    <property type="molecule type" value="Genomic_DNA"/>
</dbReference>
<name>A0A256J0S5_HALEZ</name>
<dbReference type="Proteomes" id="UP000215607">
    <property type="component" value="Unassembled WGS sequence"/>
</dbReference>
<dbReference type="EMBL" id="NHPD01000015">
    <property type="protein sequence ID" value="OYR75497.1"/>
    <property type="molecule type" value="Genomic_DNA"/>
</dbReference>
<reference evidence="1" key="2">
    <citation type="submission" date="2017-05" db="EMBL/GenBank/DDBJ databases">
        <authorList>
            <person name="Song R."/>
            <person name="Chenine A.L."/>
            <person name="Ruprecht R.M."/>
        </authorList>
    </citation>
    <scope>NUCLEOTIDE SEQUENCE</scope>
    <source>
        <strain evidence="3">Ec15</strain>
        <strain evidence="2">Ga2p</strain>
        <strain evidence="1">Ga36</strain>
    </source>
</reference>
<dbReference type="Gene3D" id="1.10.10.10">
    <property type="entry name" value="Winged helix-like DNA-binding domain superfamily/Winged helix DNA-binding domain"/>
    <property type="match status" value="1"/>
</dbReference>
<evidence type="ECO:0000313" key="6">
    <source>
        <dbReference type="Proteomes" id="UP000216925"/>
    </source>
</evidence>
<protein>
    <submittedName>
        <fullName evidence="1">Transcriptional regulator</fullName>
    </submittedName>
</protein>
<comment type="caution">
    <text evidence="1">The sequence shown here is derived from an EMBL/GenBank/DDBJ whole genome shotgun (WGS) entry which is preliminary data.</text>
</comment>
<reference evidence="4 5" key="1">
    <citation type="journal article" date="2014" name="Front. Microbiol.">
        <title>Population and genomic analysis of the genus Halorubrum.</title>
        <authorList>
            <person name="Fullmer M.S."/>
            <person name="Soucy S.M."/>
            <person name="Swithers K.S."/>
            <person name="Makkay A.M."/>
            <person name="Wheeler R."/>
            <person name="Ventosa A."/>
            <person name="Gogarten J.P."/>
            <person name="Papke R.T."/>
        </authorList>
    </citation>
    <scope>NUCLEOTIDE SEQUENCE [LARGE SCALE GENOMIC DNA]</scope>
    <source>
        <strain evidence="3 6">Ec15</strain>
        <strain evidence="2 4">Ga2p</strain>
        <strain evidence="1 5">Ga36</strain>
    </source>
</reference>
<gene>
    <name evidence="3" type="ORF">DJ76_02470</name>
    <name evidence="2" type="ORF">DJ79_10300</name>
    <name evidence="1" type="ORF">DJ80_10280</name>
</gene>
<accession>A0A256J0S5</accession>
<dbReference type="SUPFAM" id="SSF46785">
    <property type="entry name" value="Winged helix' DNA-binding domain"/>
    <property type="match status" value="1"/>
</dbReference>
<organism evidence="1 5">
    <name type="scientific">Halorubrum ezzemoulense</name>
    <name type="common">Halorubrum chaoviator</name>
    <dbReference type="NCBI Taxonomy" id="337243"/>
    <lineage>
        <taxon>Archaea</taxon>
        <taxon>Methanobacteriati</taxon>
        <taxon>Methanobacteriota</taxon>
        <taxon>Stenosarchaea group</taxon>
        <taxon>Halobacteria</taxon>
        <taxon>Halobacteriales</taxon>
        <taxon>Haloferacaceae</taxon>
        <taxon>Halorubrum</taxon>
    </lineage>
</organism>
<dbReference type="InterPro" id="IPR036390">
    <property type="entry name" value="WH_DNA-bd_sf"/>
</dbReference>
<dbReference type="Proteomes" id="UP000216925">
    <property type="component" value="Unassembled WGS sequence"/>
</dbReference>
<dbReference type="Proteomes" id="UP000215731">
    <property type="component" value="Unassembled WGS sequence"/>
</dbReference>
<proteinExistence type="predicted"/>
<dbReference type="InterPro" id="IPR036388">
    <property type="entry name" value="WH-like_DNA-bd_sf"/>
</dbReference>
<dbReference type="EMBL" id="NHPA01000046">
    <property type="protein sequence ID" value="OYR67175.1"/>
    <property type="molecule type" value="Genomic_DNA"/>
</dbReference>
<evidence type="ECO:0000313" key="1">
    <source>
        <dbReference type="EMBL" id="OYR62404.1"/>
    </source>
</evidence>